<evidence type="ECO:0000259" key="14">
    <source>
        <dbReference type="PROSITE" id="PS50109"/>
    </source>
</evidence>
<keyword evidence="11 13" id="KW-0472">Membrane</keyword>
<dbReference type="PRINTS" id="PR00344">
    <property type="entry name" value="BCTRLSENSOR"/>
</dbReference>
<keyword evidence="9" id="KW-0067">ATP-binding</keyword>
<dbReference type="AlphaFoldDB" id="A0A831ZK88"/>
<dbReference type="InterPro" id="IPR003661">
    <property type="entry name" value="HisK_dim/P_dom"/>
</dbReference>
<evidence type="ECO:0000256" key="6">
    <source>
        <dbReference type="ARBA" id="ARBA00022679"/>
    </source>
</evidence>
<dbReference type="InterPro" id="IPR035965">
    <property type="entry name" value="PAS-like_dom_sf"/>
</dbReference>
<dbReference type="GO" id="GO:0005524">
    <property type="term" value="F:ATP binding"/>
    <property type="evidence" value="ECO:0007669"/>
    <property type="project" value="UniProtKB-KW"/>
</dbReference>
<keyword evidence="7" id="KW-0547">Nucleotide-binding</keyword>
<accession>A0A831ZK88</accession>
<evidence type="ECO:0000256" key="4">
    <source>
        <dbReference type="ARBA" id="ARBA00022475"/>
    </source>
</evidence>
<proteinExistence type="predicted"/>
<dbReference type="InterPro" id="IPR050351">
    <property type="entry name" value="BphY/WalK/GraS-like"/>
</dbReference>
<dbReference type="InterPro" id="IPR036097">
    <property type="entry name" value="HisK_dim/P_sf"/>
</dbReference>
<keyword evidence="4" id="KW-1003">Cell membrane</keyword>
<dbReference type="InterPro" id="IPR004358">
    <property type="entry name" value="Sig_transdc_His_kin-like_C"/>
</dbReference>
<dbReference type="Gene3D" id="3.30.450.20">
    <property type="entry name" value="PAS domain"/>
    <property type="match status" value="1"/>
</dbReference>
<dbReference type="SMART" id="SM00388">
    <property type="entry name" value="HisKA"/>
    <property type="match status" value="1"/>
</dbReference>
<dbReference type="Gene3D" id="1.10.287.130">
    <property type="match status" value="1"/>
</dbReference>
<dbReference type="InterPro" id="IPR036890">
    <property type="entry name" value="HATPase_C_sf"/>
</dbReference>
<evidence type="ECO:0000256" key="12">
    <source>
        <dbReference type="SAM" id="Coils"/>
    </source>
</evidence>
<comment type="catalytic activity">
    <reaction evidence="1">
        <text>ATP + protein L-histidine = ADP + protein N-phospho-L-histidine.</text>
        <dbReference type="EC" id="2.7.13.3"/>
    </reaction>
</comment>
<dbReference type="SMART" id="SM00387">
    <property type="entry name" value="HATPase_c"/>
    <property type="match status" value="1"/>
</dbReference>
<keyword evidence="5" id="KW-0597">Phosphoprotein</keyword>
<feature type="domain" description="Histidine kinase" evidence="14">
    <location>
        <begin position="371"/>
        <end position="592"/>
    </location>
</feature>
<dbReference type="InterPro" id="IPR013656">
    <property type="entry name" value="PAS_4"/>
</dbReference>
<evidence type="ECO:0000313" key="15">
    <source>
        <dbReference type="EMBL" id="HFK97171.1"/>
    </source>
</evidence>
<evidence type="ECO:0000256" key="5">
    <source>
        <dbReference type="ARBA" id="ARBA00022553"/>
    </source>
</evidence>
<dbReference type="InterPro" id="IPR005467">
    <property type="entry name" value="His_kinase_dom"/>
</dbReference>
<dbReference type="Pfam" id="PF08448">
    <property type="entry name" value="PAS_4"/>
    <property type="match status" value="1"/>
</dbReference>
<organism evidence="15">
    <name type="scientific">Desulfacinum infernum</name>
    <dbReference type="NCBI Taxonomy" id="35837"/>
    <lineage>
        <taxon>Bacteria</taxon>
        <taxon>Pseudomonadati</taxon>
        <taxon>Thermodesulfobacteriota</taxon>
        <taxon>Syntrophobacteria</taxon>
        <taxon>Syntrophobacterales</taxon>
        <taxon>Syntrophobacteraceae</taxon>
        <taxon>Desulfacinum</taxon>
    </lineage>
</organism>
<sequence length="602" mass="67390">MKPVSVRTRLILAFWVVLLLCTLAPVSYFHRQLHQVLVDESKARIRHNLSFVLWSLKTHEPFPWLSDLDEWCTQVGNLLGIRITYIAQGGRVVADSDVPFDKLGFMEDHWNRPEVAAARREGFGFSVRRSDTLRKELLYGAMPVSGITNLPPGVVRIAMPVSQIKEKLDQQRLHLAVILGLSFAATGILALFLSRLMEKPLAPILEMARAMGRRERPRLRPSGYPVLDALGETLLDVADRVETHLKSLEDQRAQLHAILEGMKEGVLLLDSQGRIKAANRAALQIQRGTQSPLGLKPLEVFLNAELQKACDQVLGGRDGVHLEIVLDPDRFFDVHVVSLHSPVVPRGAVIVLHDITELKRLARIRRDFVANVSHELRTPLTAIKGYAETLLESPCAQDEEAKMFIETIVRKANHMTRMVNDLLTLTRLESQPPQIPETALDAASAIASAVETCLPEARKKNMDIQTLLPDPPLWVRAERDSLVQVFQNLLDNAVRYSRPGTPIRIRAEVRAETVLFSVEDEGPGIPSEHQARVFERFYRVDRQRESATGSTGLGLAICRHIVQNMGGRIWVESPVRGTDRGAAFLFTVKRAAEPEEKKAAES</sequence>
<dbReference type="Gene3D" id="3.30.565.10">
    <property type="entry name" value="Histidine kinase-like ATPase, C-terminal domain"/>
    <property type="match status" value="1"/>
</dbReference>
<evidence type="ECO:0000256" key="3">
    <source>
        <dbReference type="ARBA" id="ARBA00012438"/>
    </source>
</evidence>
<dbReference type="EMBL" id="DSTK01000022">
    <property type="protein sequence ID" value="HFK97171.1"/>
    <property type="molecule type" value="Genomic_DNA"/>
</dbReference>
<feature type="coiled-coil region" evidence="12">
    <location>
        <begin position="238"/>
        <end position="265"/>
    </location>
</feature>
<name>A0A831ZK88_9BACT</name>
<dbReference type="SUPFAM" id="SSF47384">
    <property type="entry name" value="Homodimeric domain of signal transducing histidine kinase"/>
    <property type="match status" value="1"/>
</dbReference>
<reference evidence="15" key="1">
    <citation type="journal article" date="2020" name="mSystems">
        <title>Genome- and Community-Level Interaction Insights into Carbon Utilization and Element Cycling Functions of Hydrothermarchaeota in Hydrothermal Sediment.</title>
        <authorList>
            <person name="Zhou Z."/>
            <person name="Liu Y."/>
            <person name="Xu W."/>
            <person name="Pan J."/>
            <person name="Luo Z.H."/>
            <person name="Li M."/>
        </authorList>
    </citation>
    <scope>NUCLEOTIDE SEQUENCE [LARGE SCALE GENOMIC DNA]</scope>
    <source>
        <strain evidence="15">SpSt-456</strain>
    </source>
</reference>
<dbReference type="GO" id="GO:0030295">
    <property type="term" value="F:protein kinase activator activity"/>
    <property type="evidence" value="ECO:0007669"/>
    <property type="project" value="TreeGrafter"/>
</dbReference>
<dbReference type="GO" id="GO:0005886">
    <property type="term" value="C:plasma membrane"/>
    <property type="evidence" value="ECO:0007669"/>
    <property type="project" value="UniProtKB-SubCell"/>
</dbReference>
<dbReference type="PANTHER" id="PTHR42878">
    <property type="entry name" value="TWO-COMPONENT HISTIDINE KINASE"/>
    <property type="match status" value="1"/>
</dbReference>
<gene>
    <name evidence="15" type="ORF">ENS06_07585</name>
</gene>
<keyword evidence="12" id="KW-0175">Coiled coil</keyword>
<evidence type="ECO:0000256" key="7">
    <source>
        <dbReference type="ARBA" id="ARBA00022741"/>
    </source>
</evidence>
<keyword evidence="13" id="KW-1133">Transmembrane helix</keyword>
<comment type="caution">
    <text evidence="15">The sequence shown here is derived from an EMBL/GenBank/DDBJ whole genome shotgun (WGS) entry which is preliminary data.</text>
</comment>
<evidence type="ECO:0000256" key="13">
    <source>
        <dbReference type="SAM" id="Phobius"/>
    </source>
</evidence>
<dbReference type="FunFam" id="1.10.287.130:FF:000008">
    <property type="entry name" value="Two-component sensor histidine kinase"/>
    <property type="match status" value="1"/>
</dbReference>
<dbReference type="SUPFAM" id="SSF55785">
    <property type="entry name" value="PYP-like sensor domain (PAS domain)"/>
    <property type="match status" value="1"/>
</dbReference>
<keyword evidence="6" id="KW-0808">Transferase</keyword>
<dbReference type="SUPFAM" id="SSF55874">
    <property type="entry name" value="ATPase domain of HSP90 chaperone/DNA topoisomerase II/histidine kinase"/>
    <property type="match status" value="1"/>
</dbReference>
<protein>
    <recommendedName>
        <fullName evidence="3">histidine kinase</fullName>
        <ecNumber evidence="3">2.7.13.3</ecNumber>
    </recommendedName>
</protein>
<keyword evidence="8" id="KW-0418">Kinase</keyword>
<dbReference type="GO" id="GO:0000155">
    <property type="term" value="F:phosphorelay sensor kinase activity"/>
    <property type="evidence" value="ECO:0007669"/>
    <property type="project" value="InterPro"/>
</dbReference>
<comment type="subcellular location">
    <subcellularLocation>
        <location evidence="2">Cell membrane</location>
    </subcellularLocation>
</comment>
<keyword evidence="13" id="KW-0812">Transmembrane</keyword>
<evidence type="ECO:0000256" key="9">
    <source>
        <dbReference type="ARBA" id="ARBA00022840"/>
    </source>
</evidence>
<dbReference type="PANTHER" id="PTHR42878:SF7">
    <property type="entry name" value="SENSOR HISTIDINE KINASE GLRK"/>
    <property type="match status" value="1"/>
</dbReference>
<dbReference type="Pfam" id="PF00512">
    <property type="entry name" value="HisKA"/>
    <property type="match status" value="1"/>
</dbReference>
<dbReference type="GO" id="GO:0000156">
    <property type="term" value="F:phosphorelay response regulator activity"/>
    <property type="evidence" value="ECO:0007669"/>
    <property type="project" value="TreeGrafter"/>
</dbReference>
<evidence type="ECO:0000256" key="2">
    <source>
        <dbReference type="ARBA" id="ARBA00004236"/>
    </source>
</evidence>
<dbReference type="CDD" id="cd00075">
    <property type="entry name" value="HATPase"/>
    <property type="match status" value="1"/>
</dbReference>
<dbReference type="GO" id="GO:0007234">
    <property type="term" value="P:osmosensory signaling via phosphorelay pathway"/>
    <property type="evidence" value="ECO:0007669"/>
    <property type="project" value="TreeGrafter"/>
</dbReference>
<dbReference type="InterPro" id="IPR003594">
    <property type="entry name" value="HATPase_dom"/>
</dbReference>
<dbReference type="Pfam" id="PF02518">
    <property type="entry name" value="HATPase_c"/>
    <property type="match status" value="1"/>
</dbReference>
<evidence type="ECO:0000256" key="11">
    <source>
        <dbReference type="ARBA" id="ARBA00023136"/>
    </source>
</evidence>
<dbReference type="PROSITE" id="PS50109">
    <property type="entry name" value="HIS_KIN"/>
    <property type="match status" value="1"/>
</dbReference>
<dbReference type="FunFam" id="3.30.565.10:FF:000006">
    <property type="entry name" value="Sensor histidine kinase WalK"/>
    <property type="match status" value="1"/>
</dbReference>
<evidence type="ECO:0000256" key="8">
    <source>
        <dbReference type="ARBA" id="ARBA00022777"/>
    </source>
</evidence>
<dbReference type="EC" id="2.7.13.3" evidence="3"/>
<evidence type="ECO:0000256" key="1">
    <source>
        <dbReference type="ARBA" id="ARBA00000085"/>
    </source>
</evidence>
<evidence type="ECO:0000256" key="10">
    <source>
        <dbReference type="ARBA" id="ARBA00023012"/>
    </source>
</evidence>
<feature type="transmembrane region" description="Helical" evidence="13">
    <location>
        <begin position="173"/>
        <end position="193"/>
    </location>
</feature>
<dbReference type="CDD" id="cd00082">
    <property type="entry name" value="HisKA"/>
    <property type="match status" value="1"/>
</dbReference>
<keyword evidence="10" id="KW-0902">Two-component regulatory system</keyword>